<dbReference type="Gramene" id="Bra021346.1">
    <property type="protein sequence ID" value="Bra021346.1-P"/>
    <property type="gene ID" value="Bra021346"/>
</dbReference>
<feature type="region of interest" description="Disordered" evidence="1">
    <location>
        <begin position="1"/>
        <end position="29"/>
    </location>
</feature>
<dbReference type="InParanoid" id="M4DXV0"/>
<reference evidence="2" key="3">
    <citation type="submission" date="2023-03" db="UniProtKB">
        <authorList>
            <consortium name="EnsemblPlants"/>
        </authorList>
    </citation>
    <scope>IDENTIFICATION</scope>
    <source>
        <strain evidence="2">cv. Chiifu-401-42</strain>
    </source>
</reference>
<sequence length="474" mass="52997">MNSVNRHGMNSVDRRDMNNADRHGMNNVDRRDMNSVDRWMMNSVDRHGMNSVDRWDMKSLDRNGMNSADQRDMNSVDRHGMNNVDRRKLNSVERRGSTRCWRISYRPSEVFSRLLLLANCSTKLSLRPEKEEMDRVGRLIYHCKAGWIRGSAGSRSPVGHPNTFGPWDAFRRALPKIIALRPQELKDFDRKRIHRQRRRAANVDWAANVPCEEPKGKKILKLPIMGTPFKVYPDYSKILAAQLRDANFGPSANTDGTGSAVADTSIDRVPAPVSITVDSGVEGPVDVRLPKKKRKRTKSSKEVRADPPLDGDERDAAQTQLEPSGGDEMEEGNEVAPIEDSTGPPGDESTGGRGGETREPGEVTRPIDGGTQTTLSVSELAFPDKFAESLRADAEAAAQKNPLVMEYENALQKMALDLQEAEEMIKIKEVGLEAAKKEKHDRDKELAAEGGRYSRERRQAIQAAADLEEELETA</sequence>
<keyword evidence="3" id="KW-1185">Reference proteome</keyword>
<evidence type="ECO:0000313" key="3">
    <source>
        <dbReference type="Proteomes" id="UP000011750"/>
    </source>
</evidence>
<dbReference type="Proteomes" id="UP000011750">
    <property type="component" value="Chromosome A01"/>
</dbReference>
<dbReference type="STRING" id="51351.M4DXV0"/>
<accession>M4DXV0</accession>
<dbReference type="HOGENOM" id="CLU_576663_0_0_1"/>
<dbReference type="AlphaFoldDB" id="M4DXV0"/>
<name>M4DXV0_BRACM</name>
<proteinExistence type="predicted"/>
<feature type="compositionally biased region" description="Basic and acidic residues" evidence="1">
    <location>
        <begin position="69"/>
        <end position="81"/>
    </location>
</feature>
<feature type="region of interest" description="Disordered" evidence="1">
    <location>
        <begin position="434"/>
        <end position="459"/>
    </location>
</feature>
<feature type="region of interest" description="Disordered" evidence="1">
    <location>
        <begin position="276"/>
        <end position="378"/>
    </location>
</feature>
<evidence type="ECO:0000256" key="1">
    <source>
        <dbReference type="SAM" id="MobiDB-lite"/>
    </source>
</evidence>
<organism evidence="2 3">
    <name type="scientific">Brassica campestris</name>
    <name type="common">Field mustard</name>
    <dbReference type="NCBI Taxonomy" id="3711"/>
    <lineage>
        <taxon>Eukaryota</taxon>
        <taxon>Viridiplantae</taxon>
        <taxon>Streptophyta</taxon>
        <taxon>Embryophyta</taxon>
        <taxon>Tracheophyta</taxon>
        <taxon>Spermatophyta</taxon>
        <taxon>Magnoliopsida</taxon>
        <taxon>eudicotyledons</taxon>
        <taxon>Gunneridae</taxon>
        <taxon>Pentapetalae</taxon>
        <taxon>rosids</taxon>
        <taxon>malvids</taxon>
        <taxon>Brassicales</taxon>
        <taxon>Brassicaceae</taxon>
        <taxon>Brassiceae</taxon>
        <taxon>Brassica</taxon>
    </lineage>
</organism>
<feature type="compositionally biased region" description="Basic and acidic residues" evidence="1">
    <location>
        <begin position="12"/>
        <end position="29"/>
    </location>
</feature>
<reference evidence="2 3" key="1">
    <citation type="journal article" date="2011" name="Nat. Genet.">
        <title>The genome of the mesopolyploid crop species Brassica rapa.</title>
        <authorList>
            <consortium name="Brassica rapa Genome Sequencing Project Consortium"/>
            <person name="Wang X."/>
            <person name="Wang H."/>
            <person name="Wang J."/>
            <person name="Sun R."/>
            <person name="Wu J."/>
            <person name="Liu S."/>
            <person name="Bai Y."/>
            <person name="Mun J.H."/>
            <person name="Bancroft I."/>
            <person name="Cheng F."/>
            <person name="Huang S."/>
            <person name="Li X."/>
            <person name="Hua W."/>
            <person name="Wang J."/>
            <person name="Wang X."/>
            <person name="Freeling M."/>
            <person name="Pires J.C."/>
            <person name="Paterson A.H."/>
            <person name="Chalhoub B."/>
            <person name="Wang B."/>
            <person name="Hayward A."/>
            <person name="Sharpe A.G."/>
            <person name="Park B.S."/>
            <person name="Weisshaar B."/>
            <person name="Liu B."/>
            <person name="Li B."/>
            <person name="Liu B."/>
            <person name="Tong C."/>
            <person name="Song C."/>
            <person name="Duran C."/>
            <person name="Peng C."/>
            <person name="Geng C."/>
            <person name="Koh C."/>
            <person name="Lin C."/>
            <person name="Edwards D."/>
            <person name="Mu D."/>
            <person name="Shen D."/>
            <person name="Soumpourou E."/>
            <person name="Li F."/>
            <person name="Fraser F."/>
            <person name="Conant G."/>
            <person name="Lassalle G."/>
            <person name="King G.J."/>
            <person name="Bonnema G."/>
            <person name="Tang H."/>
            <person name="Wang H."/>
            <person name="Belcram H."/>
            <person name="Zhou H."/>
            <person name="Hirakawa H."/>
            <person name="Abe H."/>
            <person name="Guo H."/>
            <person name="Wang H."/>
            <person name="Jin H."/>
            <person name="Parkin I.A."/>
            <person name="Batley J."/>
            <person name="Kim J.S."/>
            <person name="Just J."/>
            <person name="Li J."/>
            <person name="Xu J."/>
            <person name="Deng J."/>
            <person name="Kim J.A."/>
            <person name="Li J."/>
            <person name="Yu J."/>
            <person name="Meng J."/>
            <person name="Wang J."/>
            <person name="Min J."/>
            <person name="Poulain J."/>
            <person name="Wang J."/>
            <person name="Hatakeyama K."/>
            <person name="Wu K."/>
            <person name="Wang L."/>
            <person name="Fang L."/>
            <person name="Trick M."/>
            <person name="Links M.G."/>
            <person name="Zhao M."/>
            <person name="Jin M."/>
            <person name="Ramchiary N."/>
            <person name="Drou N."/>
            <person name="Berkman P.J."/>
            <person name="Cai Q."/>
            <person name="Huang Q."/>
            <person name="Li R."/>
            <person name="Tabata S."/>
            <person name="Cheng S."/>
            <person name="Zhang S."/>
            <person name="Zhang S."/>
            <person name="Huang S."/>
            <person name="Sato S."/>
            <person name="Sun S."/>
            <person name="Kwon S.J."/>
            <person name="Choi S.R."/>
            <person name="Lee T.H."/>
            <person name="Fan W."/>
            <person name="Zhao X."/>
            <person name="Tan X."/>
            <person name="Xu X."/>
            <person name="Wang Y."/>
            <person name="Qiu Y."/>
            <person name="Yin Y."/>
            <person name="Li Y."/>
            <person name="Du Y."/>
            <person name="Liao Y."/>
            <person name="Lim Y."/>
            <person name="Narusaka Y."/>
            <person name="Wang Y."/>
            <person name="Wang Z."/>
            <person name="Li Z."/>
            <person name="Wang Z."/>
            <person name="Xiong Z."/>
            <person name="Zhang Z."/>
        </authorList>
    </citation>
    <scope>NUCLEOTIDE SEQUENCE [LARGE SCALE GENOMIC DNA]</scope>
    <source>
        <strain evidence="2 3">cv. Chiifu-401-42</strain>
    </source>
</reference>
<dbReference type="EnsemblPlants" id="Bra021346.1">
    <property type="protein sequence ID" value="Bra021346.1-P"/>
    <property type="gene ID" value="Bra021346"/>
</dbReference>
<feature type="region of interest" description="Disordered" evidence="1">
    <location>
        <begin position="58"/>
        <end position="81"/>
    </location>
</feature>
<protein>
    <submittedName>
        <fullName evidence="2">Uncharacterized protein</fullName>
    </submittedName>
</protein>
<evidence type="ECO:0000313" key="2">
    <source>
        <dbReference type="EnsemblPlants" id="Bra021346.1-P"/>
    </source>
</evidence>
<reference evidence="2 3" key="2">
    <citation type="journal article" date="2018" name="Hortic Res">
        <title>Improved Brassica rapa reference genome by single-molecule sequencing and chromosome conformation capture technologies.</title>
        <authorList>
            <person name="Zhang L."/>
            <person name="Cai X."/>
            <person name="Wu J."/>
            <person name="Liu M."/>
            <person name="Grob S."/>
            <person name="Cheng F."/>
            <person name="Liang J."/>
            <person name="Cai C."/>
            <person name="Liu Z."/>
            <person name="Liu B."/>
            <person name="Wang F."/>
            <person name="Li S."/>
            <person name="Liu F."/>
            <person name="Li X."/>
            <person name="Cheng L."/>
            <person name="Yang W."/>
            <person name="Li M.H."/>
            <person name="Grossniklaus U."/>
            <person name="Zheng H."/>
            <person name="Wang X."/>
        </authorList>
    </citation>
    <scope>NUCLEOTIDE SEQUENCE [LARGE SCALE GENOMIC DNA]</scope>
    <source>
        <strain evidence="2 3">cv. Chiifu-401-42</strain>
    </source>
</reference>